<reference evidence="2 3" key="1">
    <citation type="journal article" date="2018" name="BMC Genomics">
        <title>Comparative genome analyses reveal sequence features reflecting distinct modes of host-adaptation between dicot and monocot powdery mildew.</title>
        <authorList>
            <person name="Wu Y."/>
            <person name="Ma X."/>
            <person name="Pan Z."/>
            <person name="Kale S.D."/>
            <person name="Song Y."/>
            <person name="King H."/>
            <person name="Zhang Q."/>
            <person name="Presley C."/>
            <person name="Deng X."/>
            <person name="Wei C.I."/>
            <person name="Xiao S."/>
        </authorList>
    </citation>
    <scope>NUCLEOTIDE SEQUENCE [LARGE SCALE GENOMIC DNA]</scope>
    <source>
        <strain evidence="2">UMSG3</strain>
    </source>
</reference>
<feature type="non-terminal residue" evidence="2">
    <location>
        <position position="1"/>
    </location>
</feature>
<comment type="caution">
    <text evidence="2">The sequence shown here is derived from an EMBL/GenBank/DDBJ whole genome shotgun (WGS) entry which is preliminary data.</text>
</comment>
<dbReference type="Proteomes" id="UP000283383">
    <property type="component" value="Unassembled WGS sequence"/>
</dbReference>
<dbReference type="InterPro" id="IPR013103">
    <property type="entry name" value="RVT_2"/>
</dbReference>
<organism evidence="2 3">
    <name type="scientific">Golovinomyces cichoracearum</name>
    <dbReference type="NCBI Taxonomy" id="62708"/>
    <lineage>
        <taxon>Eukaryota</taxon>
        <taxon>Fungi</taxon>
        <taxon>Dikarya</taxon>
        <taxon>Ascomycota</taxon>
        <taxon>Pezizomycotina</taxon>
        <taxon>Leotiomycetes</taxon>
        <taxon>Erysiphales</taxon>
        <taxon>Erysiphaceae</taxon>
        <taxon>Golovinomyces</taxon>
    </lineage>
</organism>
<dbReference type="AlphaFoldDB" id="A0A420I440"/>
<dbReference type="STRING" id="62708.A0A420I440"/>
<dbReference type="EMBL" id="MCBQ01013269">
    <property type="protein sequence ID" value="RKF64416.1"/>
    <property type="molecule type" value="Genomic_DNA"/>
</dbReference>
<sequence>EEVVIHYPDGFKVPGYRLRVLKALYGLSISPKLWYNHLINTLKKMRLVPVPESGCVFCNEKLIVCFHVDDIAAFYHARNRDSFEESKRALFEAYTVRDMGEFKWFLATDYQTHDYQRRIGSLTYAAVVSRPDIAKETQKLAEAQLNPSCEHFAATNRVINYLYATLYLAVEYGINKMKPVFIAASDASFGDDVLERVSFKGGLFKLFGGVIDNFSKKK</sequence>
<feature type="domain" description="Reverse transcriptase Ty1/copia-type" evidence="1">
    <location>
        <begin position="1"/>
        <end position="126"/>
    </location>
</feature>
<name>A0A420I440_9PEZI</name>
<gene>
    <name evidence="2" type="ORF">GcM3_132022</name>
</gene>
<protein>
    <recommendedName>
        <fullName evidence="1">Reverse transcriptase Ty1/copia-type domain-containing protein</fullName>
    </recommendedName>
</protein>
<keyword evidence="3" id="KW-1185">Reference proteome</keyword>
<evidence type="ECO:0000313" key="2">
    <source>
        <dbReference type="EMBL" id="RKF64416.1"/>
    </source>
</evidence>
<dbReference type="Pfam" id="PF07727">
    <property type="entry name" value="RVT_2"/>
    <property type="match status" value="1"/>
</dbReference>
<accession>A0A420I440</accession>
<evidence type="ECO:0000259" key="1">
    <source>
        <dbReference type="Pfam" id="PF07727"/>
    </source>
</evidence>
<evidence type="ECO:0000313" key="3">
    <source>
        <dbReference type="Proteomes" id="UP000283383"/>
    </source>
</evidence>
<proteinExistence type="predicted"/>